<dbReference type="Proteomes" id="UP001607303">
    <property type="component" value="Unassembled WGS sequence"/>
</dbReference>
<accession>A0ABD2CQ45</accession>
<keyword evidence="3" id="KW-1185">Reference proteome</keyword>
<reference evidence="2 3" key="1">
    <citation type="journal article" date="2024" name="Ann. Entomol. Soc. Am.">
        <title>Genomic analyses of the southern and eastern yellowjacket wasps (Hymenoptera: Vespidae) reveal evolutionary signatures of social life.</title>
        <authorList>
            <person name="Catto M.A."/>
            <person name="Caine P.B."/>
            <person name="Orr S.E."/>
            <person name="Hunt B.G."/>
            <person name="Goodisman M.A.D."/>
        </authorList>
    </citation>
    <scope>NUCLEOTIDE SEQUENCE [LARGE SCALE GENOMIC DNA]</scope>
    <source>
        <strain evidence="2">232</strain>
        <tissue evidence="2">Head and thorax</tissue>
    </source>
</reference>
<protein>
    <submittedName>
        <fullName evidence="2">Uncharacterized protein</fullName>
    </submittedName>
</protein>
<evidence type="ECO:0000313" key="3">
    <source>
        <dbReference type="Proteomes" id="UP001607303"/>
    </source>
</evidence>
<dbReference type="EMBL" id="JAYRBN010000037">
    <property type="protein sequence ID" value="KAL2747217.1"/>
    <property type="molecule type" value="Genomic_DNA"/>
</dbReference>
<feature type="compositionally biased region" description="Polar residues" evidence="1">
    <location>
        <begin position="63"/>
        <end position="72"/>
    </location>
</feature>
<proteinExistence type="predicted"/>
<organism evidence="2 3">
    <name type="scientific">Vespula maculifrons</name>
    <name type="common">Eastern yellow jacket</name>
    <name type="synonym">Wasp</name>
    <dbReference type="NCBI Taxonomy" id="7453"/>
    <lineage>
        <taxon>Eukaryota</taxon>
        <taxon>Metazoa</taxon>
        <taxon>Ecdysozoa</taxon>
        <taxon>Arthropoda</taxon>
        <taxon>Hexapoda</taxon>
        <taxon>Insecta</taxon>
        <taxon>Pterygota</taxon>
        <taxon>Neoptera</taxon>
        <taxon>Endopterygota</taxon>
        <taxon>Hymenoptera</taxon>
        <taxon>Apocrita</taxon>
        <taxon>Aculeata</taxon>
        <taxon>Vespoidea</taxon>
        <taxon>Vespidae</taxon>
        <taxon>Vespinae</taxon>
        <taxon>Vespula</taxon>
    </lineage>
</organism>
<name>A0ABD2CQ45_VESMC</name>
<gene>
    <name evidence="2" type="ORF">V1477_005587</name>
</gene>
<evidence type="ECO:0000313" key="2">
    <source>
        <dbReference type="EMBL" id="KAL2747217.1"/>
    </source>
</evidence>
<comment type="caution">
    <text evidence="2">The sequence shown here is derived from an EMBL/GenBank/DDBJ whole genome shotgun (WGS) entry which is preliminary data.</text>
</comment>
<sequence length="219" mass="23703">MKKEKKRKTKDHWAYFAKRIDWHRYSVAGSSTGYVRLAGRAVGQQLPKWSGKQYPCAGVKSDGGSSDSNTGCASGDSLSFVHPSRNERGGGGGDGDGGGSGGDSGGGVLCTYPSIWRKLAHTGEDRETLERESSKRPEGCALVSPARDVSMCACVRGARASAQPPRTDLPARPLAEERAFRVREPAYAPPTRGGTTTPLSRFSLHVASFLRRRRFPREY</sequence>
<feature type="region of interest" description="Disordered" evidence="1">
    <location>
        <begin position="48"/>
        <end position="104"/>
    </location>
</feature>
<feature type="compositionally biased region" description="Gly residues" evidence="1">
    <location>
        <begin position="89"/>
        <end position="104"/>
    </location>
</feature>
<evidence type="ECO:0000256" key="1">
    <source>
        <dbReference type="SAM" id="MobiDB-lite"/>
    </source>
</evidence>
<dbReference type="AlphaFoldDB" id="A0ABD2CQ45"/>